<dbReference type="InterPro" id="IPR052155">
    <property type="entry name" value="Biofilm_reg_signaling"/>
</dbReference>
<dbReference type="RefSeq" id="WP_184068020.1">
    <property type="nucleotide sequence ID" value="NZ_JACHNZ010000017.1"/>
</dbReference>
<reference evidence="4 5" key="1">
    <citation type="submission" date="2020-08" db="EMBL/GenBank/DDBJ databases">
        <title>Genomic Encyclopedia of Type Strains, Phase IV (KMG-IV): sequencing the most valuable type-strain genomes for metagenomic binning, comparative biology and taxonomic classification.</title>
        <authorList>
            <person name="Goeker M."/>
        </authorList>
    </citation>
    <scope>NUCLEOTIDE SEQUENCE [LARGE SCALE GENOMIC DNA]</scope>
    <source>
        <strain evidence="4 5">DSM 17328</strain>
    </source>
</reference>
<dbReference type="SMART" id="SM00267">
    <property type="entry name" value="GGDEF"/>
    <property type="match status" value="1"/>
</dbReference>
<feature type="transmembrane region" description="Helical" evidence="1">
    <location>
        <begin position="12"/>
        <end position="30"/>
    </location>
</feature>
<accession>A0A7W7B303</accession>
<proteinExistence type="predicted"/>
<feature type="transmembrane region" description="Helical" evidence="1">
    <location>
        <begin position="42"/>
        <end position="71"/>
    </location>
</feature>
<dbReference type="InterPro" id="IPR001633">
    <property type="entry name" value="EAL_dom"/>
</dbReference>
<dbReference type="PROSITE" id="PS50887">
    <property type="entry name" value="GGDEF"/>
    <property type="match status" value="1"/>
</dbReference>
<dbReference type="PROSITE" id="PS50883">
    <property type="entry name" value="EAL"/>
    <property type="match status" value="1"/>
</dbReference>
<dbReference type="SUPFAM" id="SSF141868">
    <property type="entry name" value="EAL domain-like"/>
    <property type="match status" value="1"/>
</dbReference>
<dbReference type="InterPro" id="IPR043128">
    <property type="entry name" value="Rev_trsase/Diguanyl_cyclase"/>
</dbReference>
<comment type="caution">
    <text evidence="4">The sequence shown here is derived from an EMBL/GenBank/DDBJ whole genome shotgun (WGS) entry which is preliminary data.</text>
</comment>
<dbReference type="PANTHER" id="PTHR44757">
    <property type="entry name" value="DIGUANYLATE CYCLASE DGCP"/>
    <property type="match status" value="1"/>
</dbReference>
<keyword evidence="1" id="KW-0472">Membrane</keyword>
<evidence type="ECO:0000259" key="3">
    <source>
        <dbReference type="PROSITE" id="PS50887"/>
    </source>
</evidence>
<gene>
    <name evidence="4" type="ORF">GGQ98_001719</name>
</gene>
<dbReference type="Proteomes" id="UP000566324">
    <property type="component" value="Unassembled WGS sequence"/>
</dbReference>
<protein>
    <submittedName>
        <fullName evidence="4">Diguanylate cyclase (GGDEF)-like protein</fullName>
    </submittedName>
</protein>
<evidence type="ECO:0000259" key="2">
    <source>
        <dbReference type="PROSITE" id="PS50883"/>
    </source>
</evidence>
<keyword evidence="5" id="KW-1185">Reference proteome</keyword>
<feature type="domain" description="GGDEF" evidence="3">
    <location>
        <begin position="154"/>
        <end position="297"/>
    </location>
</feature>
<keyword evidence="1" id="KW-1133">Transmembrane helix</keyword>
<dbReference type="Pfam" id="PF00990">
    <property type="entry name" value="GGDEF"/>
    <property type="match status" value="1"/>
</dbReference>
<evidence type="ECO:0000313" key="5">
    <source>
        <dbReference type="Proteomes" id="UP000566324"/>
    </source>
</evidence>
<organism evidence="4 5">
    <name type="scientific">Sphingosinicella soli</name>
    <dbReference type="NCBI Taxonomy" id="333708"/>
    <lineage>
        <taxon>Bacteria</taxon>
        <taxon>Pseudomonadati</taxon>
        <taxon>Pseudomonadota</taxon>
        <taxon>Alphaproteobacteria</taxon>
        <taxon>Sphingomonadales</taxon>
        <taxon>Sphingosinicellaceae</taxon>
        <taxon>Sphingosinicella</taxon>
    </lineage>
</organism>
<dbReference type="CDD" id="cd01948">
    <property type="entry name" value="EAL"/>
    <property type="match status" value="1"/>
</dbReference>
<dbReference type="AlphaFoldDB" id="A0A7W7B303"/>
<dbReference type="Gene3D" id="3.30.70.270">
    <property type="match status" value="1"/>
</dbReference>
<feature type="domain" description="EAL" evidence="2">
    <location>
        <begin position="306"/>
        <end position="559"/>
    </location>
</feature>
<sequence length="567" mass="62198">MFETQLRIRSLAYAGAASAVIGLLVFAYSLGWPPRLPSLGAFMVLGCVVAASAGAVFVAVHHITAPVIVAVEKLTDFVRPRRDGDVPPPIPHSVRRTLPKLTAAIELFKKRIQTNIDTIQQTALQDPVTELPNRLSFRRVVERHLRSMGRREGAKSAILFIDLDRFKSVNDSLGHAQGDVLLAMFAARMRVLISAESNRRGAGCGEAMLARLAGDEFTVLLPDMSGPADATKLARQILRAMQEPFEFAGQSIVIGASIGICIAPDDGDTYETLTRNADTAMYYAKDSGRNQYHLFEAAMHERVRDRLQLETMLRAATAGNQFELHIQPQINAESGQLVSAEALIRWRHPDKTLRSPASFIDIAEDSGLIVDVGRWVIAEAARIVGEWHSRGDNLRLSVNVSPQQIERADFVRHVRACIEASSAPPEMLEIEITESTVMSSDPVIVDRLAEVRALGISIAIDDFGTGYSNLARLKDLPIDRLKIDRSLVKDVATSADSRTIIQAIVSLAAGLGYECVAEGVETEIQADILNVIGCETLQGYWISKPIPLDEFETWREAHEPEHVGAAF</sequence>
<dbReference type="InterPro" id="IPR000160">
    <property type="entry name" value="GGDEF_dom"/>
</dbReference>
<name>A0A7W7B303_9SPHN</name>
<dbReference type="PANTHER" id="PTHR44757:SF2">
    <property type="entry name" value="BIOFILM ARCHITECTURE MAINTENANCE PROTEIN MBAA"/>
    <property type="match status" value="1"/>
</dbReference>
<dbReference type="InterPro" id="IPR035919">
    <property type="entry name" value="EAL_sf"/>
</dbReference>
<dbReference type="EMBL" id="JACHNZ010000017">
    <property type="protein sequence ID" value="MBB4632100.1"/>
    <property type="molecule type" value="Genomic_DNA"/>
</dbReference>
<evidence type="ECO:0000256" key="1">
    <source>
        <dbReference type="SAM" id="Phobius"/>
    </source>
</evidence>
<dbReference type="SUPFAM" id="SSF55073">
    <property type="entry name" value="Nucleotide cyclase"/>
    <property type="match status" value="1"/>
</dbReference>
<keyword evidence="1" id="KW-0812">Transmembrane</keyword>
<dbReference type="Gene3D" id="3.20.20.450">
    <property type="entry name" value="EAL domain"/>
    <property type="match status" value="1"/>
</dbReference>
<evidence type="ECO:0000313" key="4">
    <source>
        <dbReference type="EMBL" id="MBB4632100.1"/>
    </source>
</evidence>
<dbReference type="InterPro" id="IPR029787">
    <property type="entry name" value="Nucleotide_cyclase"/>
</dbReference>
<dbReference type="NCBIfam" id="TIGR00254">
    <property type="entry name" value="GGDEF"/>
    <property type="match status" value="1"/>
</dbReference>
<dbReference type="CDD" id="cd01949">
    <property type="entry name" value="GGDEF"/>
    <property type="match status" value="1"/>
</dbReference>
<dbReference type="SMART" id="SM00052">
    <property type="entry name" value="EAL"/>
    <property type="match status" value="1"/>
</dbReference>
<dbReference type="Pfam" id="PF00563">
    <property type="entry name" value="EAL"/>
    <property type="match status" value="1"/>
</dbReference>